<organism evidence="3 4">
    <name type="scientific">Strongyloides papillosus</name>
    <name type="common">Intestinal threadworm</name>
    <dbReference type="NCBI Taxonomy" id="174720"/>
    <lineage>
        <taxon>Eukaryota</taxon>
        <taxon>Metazoa</taxon>
        <taxon>Ecdysozoa</taxon>
        <taxon>Nematoda</taxon>
        <taxon>Chromadorea</taxon>
        <taxon>Rhabditida</taxon>
        <taxon>Tylenchina</taxon>
        <taxon>Panagrolaimomorpha</taxon>
        <taxon>Strongyloidoidea</taxon>
        <taxon>Strongyloididae</taxon>
        <taxon>Strongyloides</taxon>
    </lineage>
</organism>
<name>A0A0N5CBW9_STREA</name>
<evidence type="ECO:0000256" key="2">
    <source>
        <dbReference type="SAM" id="SignalP"/>
    </source>
</evidence>
<sequence length="88" mass="10256">MYSTSFNKVAQVIFLMCLISFTIIKCDENLQFSNQIENAPIRDKRSRSSVGQSGRLAHQLYNHTLQEAKERVTDNYRDPRDPKSYGRK</sequence>
<proteinExistence type="predicted"/>
<accession>A0A0N5CBW9</accession>
<evidence type="ECO:0000313" key="4">
    <source>
        <dbReference type="WBParaSite" id="SPAL_0001538000.1"/>
    </source>
</evidence>
<dbReference type="Proteomes" id="UP000046392">
    <property type="component" value="Unplaced"/>
</dbReference>
<evidence type="ECO:0000256" key="1">
    <source>
        <dbReference type="SAM" id="MobiDB-lite"/>
    </source>
</evidence>
<feature type="signal peptide" evidence="2">
    <location>
        <begin position="1"/>
        <end position="26"/>
    </location>
</feature>
<evidence type="ECO:0000313" key="3">
    <source>
        <dbReference type="Proteomes" id="UP000046392"/>
    </source>
</evidence>
<keyword evidence="3" id="KW-1185">Reference proteome</keyword>
<reference evidence="4" key="1">
    <citation type="submission" date="2017-02" db="UniProtKB">
        <authorList>
            <consortium name="WormBaseParasite"/>
        </authorList>
    </citation>
    <scope>IDENTIFICATION</scope>
</reference>
<feature type="region of interest" description="Disordered" evidence="1">
    <location>
        <begin position="65"/>
        <end position="88"/>
    </location>
</feature>
<dbReference type="WBParaSite" id="SPAL_0001538000.1">
    <property type="protein sequence ID" value="SPAL_0001538000.1"/>
    <property type="gene ID" value="SPAL_0001538000"/>
</dbReference>
<feature type="chain" id="PRO_5005895665" evidence="2">
    <location>
        <begin position="27"/>
        <end position="88"/>
    </location>
</feature>
<keyword evidence="2" id="KW-0732">Signal</keyword>
<protein>
    <submittedName>
        <fullName evidence="4">Uncharacterized protein</fullName>
    </submittedName>
</protein>
<dbReference type="AlphaFoldDB" id="A0A0N5CBW9"/>
<feature type="compositionally biased region" description="Basic and acidic residues" evidence="1">
    <location>
        <begin position="66"/>
        <end position="88"/>
    </location>
</feature>